<accession>A0A429G5G1</accession>
<evidence type="ECO:0000313" key="3">
    <source>
        <dbReference type="Proteomes" id="UP000278149"/>
    </source>
</evidence>
<feature type="domain" description="Metallo-beta-lactamase" evidence="1">
    <location>
        <begin position="47"/>
        <end position="217"/>
    </location>
</feature>
<organism evidence="2 3">
    <name type="scientific">Candidatus Korarchaeum cryptofilum</name>
    <dbReference type="NCBI Taxonomy" id="498846"/>
    <lineage>
        <taxon>Archaea</taxon>
        <taxon>Thermoproteota</taxon>
        <taxon>Candidatus Korarchaeia</taxon>
        <taxon>Candidatus Korarchaeales</taxon>
        <taxon>Candidatus Korarchaeaceae</taxon>
        <taxon>Candidatus Korarchaeum</taxon>
    </lineage>
</organism>
<sequence>MDCLIRHQAERTHKSDGESDLGYGADKGLEDRHECGAGEVLIFVWKGSSAVYLRVEGVSLLIDPSSLFSIDEINGLGGLDIVLFTHEHSDHFDIASLNSMIEEFRPRVVGNPGAYRMARRSSDIIRIRDGEMIEFEGIKVHALRSVHPGHHPVVFLLEIGSISIFHGDSTGFSKSFSAFSPVDLAFIPVGSPSPNSSPSEAVRIARAVVPSLAVPIHGDDSERSEFIERIKLSNLNIKTLLPEIGEIVTLDL</sequence>
<gene>
    <name evidence="2" type="ORF">D9Q81_04385</name>
</gene>
<reference evidence="2 3" key="1">
    <citation type="submission" date="2018-10" db="EMBL/GenBank/DDBJ databases">
        <title>Co-occurring genomic capacity for anaerobic methane metabolism and dissimilatory sulfite reduction discovered in the Korarchaeota.</title>
        <authorList>
            <person name="Mckay L.J."/>
            <person name="Dlakic M."/>
            <person name="Fields M.W."/>
            <person name="Delmont T.O."/>
            <person name="Eren A.M."/>
            <person name="Jay Z.J."/>
            <person name="Klingelsmith K.B."/>
            <person name="Rusch D.B."/>
            <person name="Inskeep W.P."/>
        </authorList>
    </citation>
    <scope>NUCLEOTIDE SEQUENCE [LARGE SCALE GENOMIC DNA]</scope>
    <source>
        <strain evidence="2 3">WS</strain>
    </source>
</reference>
<dbReference type="InterPro" id="IPR050114">
    <property type="entry name" value="UPF0173_UPF0282_UlaG_hydrolase"/>
</dbReference>
<dbReference type="Proteomes" id="UP000278149">
    <property type="component" value="Unassembled WGS sequence"/>
</dbReference>
<dbReference type="InterPro" id="IPR001279">
    <property type="entry name" value="Metallo-B-lactamas"/>
</dbReference>
<proteinExistence type="predicted"/>
<dbReference type="InterPro" id="IPR036866">
    <property type="entry name" value="RibonucZ/Hydroxyglut_hydro"/>
</dbReference>
<dbReference type="EMBL" id="RCOR01000022">
    <property type="protein sequence ID" value="RSN69036.1"/>
    <property type="molecule type" value="Genomic_DNA"/>
</dbReference>
<dbReference type="GO" id="GO:0016787">
    <property type="term" value="F:hydrolase activity"/>
    <property type="evidence" value="ECO:0007669"/>
    <property type="project" value="UniProtKB-KW"/>
</dbReference>
<dbReference type="SUPFAM" id="SSF56281">
    <property type="entry name" value="Metallo-hydrolase/oxidoreductase"/>
    <property type="match status" value="1"/>
</dbReference>
<dbReference type="SMART" id="SM00849">
    <property type="entry name" value="Lactamase_B"/>
    <property type="match status" value="1"/>
</dbReference>
<dbReference type="PANTHER" id="PTHR43546:SF8">
    <property type="entry name" value="METALLO-BETA-LACTAMASE DOMAIN-CONTAINING PROTEIN"/>
    <property type="match status" value="1"/>
</dbReference>
<dbReference type="PANTHER" id="PTHR43546">
    <property type="entry name" value="UPF0173 METAL-DEPENDENT HYDROLASE MJ1163-RELATED"/>
    <property type="match status" value="1"/>
</dbReference>
<protein>
    <submittedName>
        <fullName evidence="2">MBL fold metallo-hydrolase</fullName>
    </submittedName>
</protein>
<keyword evidence="2" id="KW-0378">Hydrolase</keyword>
<dbReference type="AlphaFoldDB" id="A0A429G5G1"/>
<comment type="caution">
    <text evidence="2">The sequence shown here is derived from an EMBL/GenBank/DDBJ whole genome shotgun (WGS) entry which is preliminary data.</text>
</comment>
<dbReference type="Gene3D" id="3.60.15.10">
    <property type="entry name" value="Ribonuclease Z/Hydroxyacylglutathione hydrolase-like"/>
    <property type="match status" value="1"/>
</dbReference>
<dbReference type="Pfam" id="PF13483">
    <property type="entry name" value="Lactamase_B_3"/>
    <property type="match status" value="1"/>
</dbReference>
<name>A0A429G5G1_9CREN</name>
<evidence type="ECO:0000259" key="1">
    <source>
        <dbReference type="SMART" id="SM00849"/>
    </source>
</evidence>
<evidence type="ECO:0000313" key="2">
    <source>
        <dbReference type="EMBL" id="RSN69036.1"/>
    </source>
</evidence>